<name>A0A1G9F3Z1_9BACT</name>
<protein>
    <submittedName>
        <fullName evidence="8">Sterol desaturase/sphingolipid hydroxylase, fatty acid hydroxylase superfamily</fullName>
    </submittedName>
</protein>
<dbReference type="GO" id="GO:0050479">
    <property type="term" value="F:glyceryl-ether monooxygenase activity"/>
    <property type="evidence" value="ECO:0007669"/>
    <property type="project" value="TreeGrafter"/>
</dbReference>
<comment type="subcellular location">
    <subcellularLocation>
        <location evidence="1">Endomembrane system</location>
        <topology evidence="1">Multi-pass membrane protein</topology>
    </subcellularLocation>
</comment>
<evidence type="ECO:0000259" key="7">
    <source>
        <dbReference type="Pfam" id="PF04116"/>
    </source>
</evidence>
<evidence type="ECO:0000256" key="4">
    <source>
        <dbReference type="ARBA" id="ARBA00023002"/>
    </source>
</evidence>
<keyword evidence="5 6" id="KW-0472">Membrane</keyword>
<dbReference type="Pfam" id="PF04116">
    <property type="entry name" value="FA_hydroxylase"/>
    <property type="match status" value="1"/>
</dbReference>
<proteinExistence type="predicted"/>
<gene>
    <name evidence="8" type="ORF">SAMN05660337_1373</name>
</gene>
<evidence type="ECO:0000256" key="6">
    <source>
        <dbReference type="SAM" id="Phobius"/>
    </source>
</evidence>
<dbReference type="InterPro" id="IPR006694">
    <property type="entry name" value="Fatty_acid_hydroxylase"/>
</dbReference>
<evidence type="ECO:0000256" key="1">
    <source>
        <dbReference type="ARBA" id="ARBA00004127"/>
    </source>
</evidence>
<evidence type="ECO:0000313" key="8">
    <source>
        <dbReference type="EMBL" id="SDK83106.1"/>
    </source>
</evidence>
<evidence type="ECO:0000256" key="5">
    <source>
        <dbReference type="ARBA" id="ARBA00023136"/>
    </source>
</evidence>
<dbReference type="AlphaFoldDB" id="A0A1G9F3Z1"/>
<feature type="transmembrane region" description="Helical" evidence="6">
    <location>
        <begin position="6"/>
        <end position="22"/>
    </location>
</feature>
<dbReference type="EMBL" id="FNGA01000002">
    <property type="protein sequence ID" value="SDK83106.1"/>
    <property type="molecule type" value="Genomic_DNA"/>
</dbReference>
<accession>A0A1G9F3Z1</accession>
<dbReference type="GO" id="GO:0006643">
    <property type="term" value="P:membrane lipid metabolic process"/>
    <property type="evidence" value="ECO:0007669"/>
    <property type="project" value="TreeGrafter"/>
</dbReference>
<dbReference type="PANTHER" id="PTHR21624:SF3">
    <property type="entry name" value="FATTY ACID HYDROXYLASE DOMAIN-CONTAINING PROTEIN"/>
    <property type="match status" value="1"/>
</dbReference>
<keyword evidence="2 6" id="KW-0812">Transmembrane</keyword>
<feature type="transmembrane region" description="Helical" evidence="6">
    <location>
        <begin position="43"/>
        <end position="69"/>
    </location>
</feature>
<dbReference type="OrthoDB" id="5291790at2"/>
<dbReference type="PANTHER" id="PTHR21624">
    <property type="entry name" value="STEROL DESATURASE-RELATED PROTEIN"/>
    <property type="match status" value="1"/>
</dbReference>
<dbReference type="Proteomes" id="UP000199053">
    <property type="component" value="Unassembled WGS sequence"/>
</dbReference>
<dbReference type="RefSeq" id="WP_092159534.1">
    <property type="nucleotide sequence ID" value="NZ_FNGA01000002.1"/>
</dbReference>
<dbReference type="GO" id="GO:0005506">
    <property type="term" value="F:iron ion binding"/>
    <property type="evidence" value="ECO:0007669"/>
    <property type="project" value="InterPro"/>
</dbReference>
<reference evidence="9" key="1">
    <citation type="submission" date="2016-10" db="EMBL/GenBank/DDBJ databases">
        <authorList>
            <person name="Varghese N."/>
            <person name="Submissions S."/>
        </authorList>
    </citation>
    <scope>NUCLEOTIDE SEQUENCE [LARGE SCALE GENOMIC DNA]</scope>
    <source>
        <strain evidence="9">DSM 16995</strain>
    </source>
</reference>
<feature type="transmembrane region" description="Helical" evidence="6">
    <location>
        <begin position="145"/>
        <end position="171"/>
    </location>
</feature>
<feature type="domain" description="Fatty acid hydroxylase" evidence="7">
    <location>
        <begin position="87"/>
        <end position="224"/>
    </location>
</feature>
<evidence type="ECO:0000256" key="3">
    <source>
        <dbReference type="ARBA" id="ARBA00022989"/>
    </source>
</evidence>
<feature type="transmembrane region" description="Helical" evidence="6">
    <location>
        <begin position="81"/>
        <end position="100"/>
    </location>
</feature>
<sequence length="273" mass="31931">MEWGEVIRVTLFLGTGLGLALWEKAVPRRKGLPDRGWRWSSNLGMVVISAILVRFIFPVLPVALAFIVIKNGWGLIPLLGLPFWWEVVLGFVLLDLAIYFQHRAFHFWRPLWLLHRMHHADTFYDFTTGVRFHPLEFILSMIFKLILVVVFGIQPLAVLCFEVVLNCLAMFNHGNIRLPQRVDEFVRLFVVTPDMHRVHHSTDMREMNQNFGFNLPWWDRIFATYKAQPDLGHEKMVIGLNIFRDKKYRSLHLMLAMPFLKTGVGKLKVEKPK</sequence>
<evidence type="ECO:0000256" key="2">
    <source>
        <dbReference type="ARBA" id="ARBA00022692"/>
    </source>
</evidence>
<dbReference type="GO" id="GO:0016020">
    <property type="term" value="C:membrane"/>
    <property type="evidence" value="ECO:0007669"/>
    <property type="project" value="GOC"/>
</dbReference>
<keyword evidence="9" id="KW-1185">Reference proteome</keyword>
<evidence type="ECO:0000313" key="9">
    <source>
        <dbReference type="Proteomes" id="UP000199053"/>
    </source>
</evidence>
<dbReference type="InterPro" id="IPR051689">
    <property type="entry name" value="Sterol_desaturase/TMEM195"/>
</dbReference>
<organism evidence="8 9">
    <name type="scientific">Maridesulfovibrio ferrireducens</name>
    <dbReference type="NCBI Taxonomy" id="246191"/>
    <lineage>
        <taxon>Bacteria</taxon>
        <taxon>Pseudomonadati</taxon>
        <taxon>Thermodesulfobacteriota</taxon>
        <taxon>Desulfovibrionia</taxon>
        <taxon>Desulfovibrionales</taxon>
        <taxon>Desulfovibrionaceae</taxon>
        <taxon>Maridesulfovibrio</taxon>
    </lineage>
</organism>
<keyword evidence="4" id="KW-0560">Oxidoreductase</keyword>
<dbReference type="GO" id="GO:0012505">
    <property type="term" value="C:endomembrane system"/>
    <property type="evidence" value="ECO:0007669"/>
    <property type="project" value="UniProtKB-SubCell"/>
</dbReference>
<dbReference type="STRING" id="246191.SAMN05660337_1373"/>
<keyword evidence="3 6" id="KW-1133">Transmembrane helix</keyword>
<dbReference type="GO" id="GO:0008610">
    <property type="term" value="P:lipid biosynthetic process"/>
    <property type="evidence" value="ECO:0007669"/>
    <property type="project" value="InterPro"/>
</dbReference>